<dbReference type="GO" id="GO:0005886">
    <property type="term" value="C:plasma membrane"/>
    <property type="evidence" value="ECO:0007669"/>
    <property type="project" value="InterPro"/>
</dbReference>
<evidence type="ECO:0000256" key="6">
    <source>
        <dbReference type="ARBA" id="ARBA00023065"/>
    </source>
</evidence>
<dbReference type="Pfam" id="PF02080">
    <property type="entry name" value="TrkA_C"/>
    <property type="match status" value="2"/>
</dbReference>
<keyword evidence="10" id="KW-1185">Reference proteome</keyword>
<dbReference type="InterPro" id="IPR003148">
    <property type="entry name" value="RCK_N"/>
</dbReference>
<dbReference type="PANTHER" id="PTHR43833">
    <property type="entry name" value="POTASSIUM CHANNEL PROTEIN 2-RELATED-RELATED"/>
    <property type="match status" value="1"/>
</dbReference>
<accession>A0A3E3K1W1</accession>
<keyword evidence="2" id="KW-0813">Transport</keyword>
<dbReference type="PANTHER" id="PTHR43833:SF5">
    <property type="entry name" value="TRK SYSTEM POTASSIUM UPTAKE PROTEIN TRKA"/>
    <property type="match status" value="1"/>
</dbReference>
<evidence type="ECO:0000313" key="9">
    <source>
        <dbReference type="EMBL" id="RGE87124.1"/>
    </source>
</evidence>
<feature type="domain" description="RCK N-terminal" evidence="7">
    <location>
        <begin position="1"/>
        <end position="120"/>
    </location>
</feature>
<evidence type="ECO:0000256" key="3">
    <source>
        <dbReference type="ARBA" id="ARBA00022538"/>
    </source>
</evidence>
<dbReference type="InterPro" id="IPR036291">
    <property type="entry name" value="NAD(P)-bd_dom_sf"/>
</dbReference>
<dbReference type="GO" id="GO:0015079">
    <property type="term" value="F:potassium ion transmembrane transporter activity"/>
    <property type="evidence" value="ECO:0007669"/>
    <property type="project" value="InterPro"/>
</dbReference>
<dbReference type="NCBIfam" id="NF007039">
    <property type="entry name" value="PRK09496.3-2"/>
    <property type="match status" value="1"/>
</dbReference>
<dbReference type="RefSeq" id="WP_048621549.1">
    <property type="nucleotide sequence ID" value="NZ_BAABYU010000001.1"/>
</dbReference>
<sequence>MNIIIVGAGKVGITIGEQLSSENHNITIIDLNQKKVEEAEEKFDVMGVVGNGASYQVQMEAGVMDAELLIAVTGADELNLLCCLIAKKAGKCQTIARVRNPIYSKEVNFIKRQMGLSVVINPELAAAQEISKLLRLPYAKKVDTFARGRVEMVKFRMHPELHMDGLKVADILSKMKCDVMICGVERLKERKVVIPNGDFILRDGDLVSMMAVPRETAKFFKKMGIPTHQVKSTLIVGGGMIAFYLAKQLLEMRVDVRIIEQNKERCEMLSEELPDATILQGDGTDKEFLLEEGLAHTESLVALTNMDEENLMLALLARKYSEAKLVAKVNRIHFEEVIDDLDIDSIIYPKNLAAEHIVRYTRAMQNSLGSNVETLYKVMDGAAEALEFVIREESHVTNRTLRELSLKDNLLVCYISRFGKLKMARGQDMLKVGDSVIVVTTHKGLNDITDILKY</sequence>
<dbReference type="Gene3D" id="3.40.50.720">
    <property type="entry name" value="NAD(P)-binding Rossmann-like Domain"/>
    <property type="match status" value="2"/>
</dbReference>
<dbReference type="PROSITE" id="PS51202">
    <property type="entry name" value="RCK_C"/>
    <property type="match status" value="2"/>
</dbReference>
<feature type="domain" description="RCK N-terminal" evidence="7">
    <location>
        <begin position="230"/>
        <end position="347"/>
    </location>
</feature>
<dbReference type="InterPro" id="IPR050721">
    <property type="entry name" value="Trk_Ktr_HKT_K-transport"/>
</dbReference>
<dbReference type="InterPro" id="IPR006037">
    <property type="entry name" value="RCK_C"/>
</dbReference>
<dbReference type="Proteomes" id="UP000261080">
    <property type="component" value="Unassembled WGS sequence"/>
</dbReference>
<protein>
    <recommendedName>
        <fullName evidence="1">Trk system potassium uptake protein TrkA</fullName>
    </recommendedName>
</protein>
<comment type="caution">
    <text evidence="9">The sequence shown here is derived from an EMBL/GenBank/DDBJ whole genome shotgun (WGS) entry which is preliminary data.</text>
</comment>
<keyword evidence="4" id="KW-0630">Potassium</keyword>
<reference evidence="9 10" key="1">
    <citation type="submission" date="2018-08" db="EMBL/GenBank/DDBJ databases">
        <title>A genome reference for cultivated species of the human gut microbiota.</title>
        <authorList>
            <person name="Zou Y."/>
            <person name="Xue W."/>
            <person name="Luo G."/>
        </authorList>
    </citation>
    <scope>NUCLEOTIDE SEQUENCE [LARGE SCALE GENOMIC DNA]</scope>
    <source>
        <strain evidence="9 10">AF37-2AT</strain>
    </source>
</reference>
<gene>
    <name evidence="9" type="primary">trkA</name>
    <name evidence="9" type="ORF">DW016_09355</name>
</gene>
<keyword evidence="5" id="KW-0520">NAD</keyword>
<evidence type="ECO:0000256" key="1">
    <source>
        <dbReference type="ARBA" id="ARBA00017378"/>
    </source>
</evidence>
<feature type="domain" description="RCK C-terminal" evidence="8">
    <location>
        <begin position="140"/>
        <end position="226"/>
    </location>
</feature>
<evidence type="ECO:0000259" key="8">
    <source>
        <dbReference type="PROSITE" id="PS51202"/>
    </source>
</evidence>
<dbReference type="PRINTS" id="PR00335">
    <property type="entry name" value="KUPTAKETRKA"/>
</dbReference>
<keyword evidence="3" id="KW-0633">Potassium transport</keyword>
<dbReference type="NCBIfam" id="NF007031">
    <property type="entry name" value="PRK09496.1-2"/>
    <property type="match status" value="1"/>
</dbReference>
<proteinExistence type="predicted"/>
<dbReference type="GeneID" id="97192301"/>
<evidence type="ECO:0000256" key="4">
    <source>
        <dbReference type="ARBA" id="ARBA00022958"/>
    </source>
</evidence>
<dbReference type="InterPro" id="IPR006036">
    <property type="entry name" value="K_uptake_TrkA"/>
</dbReference>
<dbReference type="Gene3D" id="3.30.70.1450">
    <property type="entry name" value="Regulator of K+ conductance, C-terminal domain"/>
    <property type="match status" value="2"/>
</dbReference>
<dbReference type="Pfam" id="PF02254">
    <property type="entry name" value="TrkA_N"/>
    <property type="match status" value="2"/>
</dbReference>
<keyword evidence="6" id="KW-0406">Ion transport</keyword>
<dbReference type="SUPFAM" id="SSF51735">
    <property type="entry name" value="NAD(P)-binding Rossmann-fold domains"/>
    <property type="match status" value="2"/>
</dbReference>
<dbReference type="SUPFAM" id="SSF116726">
    <property type="entry name" value="TrkA C-terminal domain-like"/>
    <property type="match status" value="2"/>
</dbReference>
<evidence type="ECO:0000313" key="10">
    <source>
        <dbReference type="Proteomes" id="UP000261080"/>
    </source>
</evidence>
<evidence type="ECO:0000256" key="5">
    <source>
        <dbReference type="ARBA" id="ARBA00023027"/>
    </source>
</evidence>
<dbReference type="EMBL" id="QVLX01000004">
    <property type="protein sequence ID" value="RGE87124.1"/>
    <property type="molecule type" value="Genomic_DNA"/>
</dbReference>
<evidence type="ECO:0000259" key="7">
    <source>
        <dbReference type="PROSITE" id="PS51201"/>
    </source>
</evidence>
<organism evidence="9 10">
    <name type="scientific">Sellimonas intestinalis</name>
    <dbReference type="NCBI Taxonomy" id="1653434"/>
    <lineage>
        <taxon>Bacteria</taxon>
        <taxon>Bacillati</taxon>
        <taxon>Bacillota</taxon>
        <taxon>Clostridia</taxon>
        <taxon>Lachnospirales</taxon>
        <taxon>Lachnospiraceae</taxon>
        <taxon>Sellimonas</taxon>
    </lineage>
</organism>
<evidence type="ECO:0000256" key="2">
    <source>
        <dbReference type="ARBA" id="ARBA00022448"/>
    </source>
</evidence>
<feature type="domain" description="RCK C-terminal" evidence="8">
    <location>
        <begin position="370"/>
        <end position="454"/>
    </location>
</feature>
<dbReference type="OrthoDB" id="9775180at2"/>
<dbReference type="NCBIfam" id="NF007033">
    <property type="entry name" value="PRK09496.1-5"/>
    <property type="match status" value="1"/>
</dbReference>
<dbReference type="PROSITE" id="PS51201">
    <property type="entry name" value="RCK_N"/>
    <property type="match status" value="2"/>
</dbReference>
<name>A0A3E3K1W1_9FIRM</name>
<dbReference type="InterPro" id="IPR036721">
    <property type="entry name" value="RCK_C_sf"/>
</dbReference>
<dbReference type="AlphaFoldDB" id="A0A3E3K1W1"/>